<dbReference type="InterPro" id="IPR003961">
    <property type="entry name" value="FN3_dom"/>
</dbReference>
<dbReference type="RefSeq" id="WP_217666795.1">
    <property type="nucleotide sequence ID" value="NZ_JAHRID010000001.1"/>
</dbReference>
<dbReference type="EMBL" id="JAHRID010000001">
    <property type="protein sequence ID" value="MBV2127910.1"/>
    <property type="molecule type" value="Genomic_DNA"/>
</dbReference>
<evidence type="ECO:0000313" key="3">
    <source>
        <dbReference type="Proteomes" id="UP000704611"/>
    </source>
</evidence>
<proteinExistence type="predicted"/>
<evidence type="ECO:0000259" key="1">
    <source>
        <dbReference type="PROSITE" id="PS50853"/>
    </source>
</evidence>
<evidence type="ECO:0000313" key="2">
    <source>
        <dbReference type="EMBL" id="MBV2127910.1"/>
    </source>
</evidence>
<dbReference type="CDD" id="cd00063">
    <property type="entry name" value="FN3"/>
    <property type="match status" value="1"/>
</dbReference>
<dbReference type="Pfam" id="PF00041">
    <property type="entry name" value="fn3"/>
    <property type="match status" value="1"/>
</dbReference>
<accession>A0ABS6MGG2</accession>
<protein>
    <submittedName>
        <fullName evidence="2">Fibronectin type III domain-containing protein</fullName>
    </submittedName>
</protein>
<feature type="domain" description="Fibronectin type-III" evidence="1">
    <location>
        <begin position="320"/>
        <end position="404"/>
    </location>
</feature>
<dbReference type="PROSITE" id="PS50853">
    <property type="entry name" value="FN3"/>
    <property type="match status" value="1"/>
</dbReference>
<sequence length="493" mass="51434">MALFFDGVNQYATVTNAAMNLDNGAIGIKYKFESKASDFHYLISTGALSATNTNIFYTASANEISINRNGTYSTKVTMPADFADGSTEYLLLLEKDTANLYFWYCKAGGTAVRTYIGSLVGGNATLGQSQTWYFMSRGDISADRFSKGTLSQVVKLDEISVGTLSSAFVEALANGTVANTADVTYRIVFPLDEGTGTTATDDIIGATLTTFNNPSWTGAPTVTPISFTGTIPNQAFTAGDVVDVDLAAGRYSGTETPFTYSNVGTALTGTGLSITSAGRLQGTATEAAVTGVIMRGTDTATNTANSNAFNVTVNAAAQVPQGTVTIGTITVTDTTATVPFSYDGSDQTGFEFRFDGGSALTVPTNPLEFSSLTPETPYTVEVRAVNATGPGAWSAVGNFTTDATPVVTATFVSEPLKDTTGELNSLLANEPLDYVALYDPVTHGLVLVATGLSTDANGQFTVTDAALTAAVNYKADWKLTSQAMGRMPAKAAV</sequence>
<comment type="caution">
    <text evidence="2">The sequence shown here is derived from an EMBL/GenBank/DDBJ whole genome shotgun (WGS) entry which is preliminary data.</text>
</comment>
<reference evidence="2 3" key="1">
    <citation type="submission" date="2021-06" db="EMBL/GenBank/DDBJ databases">
        <title>Rheinheimera indica sp. nov., isolated from deep-sea sediment.</title>
        <authorList>
            <person name="Wang Z."/>
            <person name="Zhang X.-Y."/>
        </authorList>
    </citation>
    <scope>NUCLEOTIDE SEQUENCE [LARGE SCALE GENOMIC DNA]</scope>
    <source>
        <strain evidence="2 3">SM2107</strain>
    </source>
</reference>
<gene>
    <name evidence="2" type="ORF">KQY15_02205</name>
</gene>
<dbReference type="Proteomes" id="UP000704611">
    <property type="component" value="Unassembled WGS sequence"/>
</dbReference>
<name>A0ABS6MGG2_9GAMM</name>
<keyword evidence="3" id="KW-1185">Reference proteome</keyword>
<organism evidence="2 3">
    <name type="scientific">Arsukibacterium indicum</name>
    <dbReference type="NCBI Taxonomy" id="2848612"/>
    <lineage>
        <taxon>Bacteria</taxon>
        <taxon>Pseudomonadati</taxon>
        <taxon>Pseudomonadota</taxon>
        <taxon>Gammaproteobacteria</taxon>
        <taxon>Chromatiales</taxon>
        <taxon>Chromatiaceae</taxon>
        <taxon>Arsukibacterium</taxon>
    </lineage>
</organism>